<sequence>MRETTQDPTATPPAGAEPSWRTTGWALALIPVAFFFGALAPMAGDAHPRTVAVTTALWWAAWTVSPLLVLVSRLLPDRPAPARAGRWAGRAALVPPVAVILLTLTL</sequence>
<organism evidence="2 3">
    <name type="scientific">Streptomyces polychromogenes</name>
    <dbReference type="NCBI Taxonomy" id="67342"/>
    <lineage>
        <taxon>Bacteria</taxon>
        <taxon>Bacillati</taxon>
        <taxon>Actinomycetota</taxon>
        <taxon>Actinomycetes</taxon>
        <taxon>Kitasatosporales</taxon>
        <taxon>Streptomycetaceae</taxon>
        <taxon>Streptomyces</taxon>
    </lineage>
</organism>
<dbReference type="EMBL" id="BAAABV010000006">
    <property type="protein sequence ID" value="GAA0273482.1"/>
    <property type="molecule type" value="Genomic_DNA"/>
</dbReference>
<evidence type="ECO:0000256" key="1">
    <source>
        <dbReference type="SAM" id="Phobius"/>
    </source>
</evidence>
<feature type="transmembrane region" description="Helical" evidence="1">
    <location>
        <begin position="25"/>
        <end position="44"/>
    </location>
</feature>
<evidence type="ECO:0000313" key="3">
    <source>
        <dbReference type="Proteomes" id="UP001501867"/>
    </source>
</evidence>
<proteinExistence type="predicted"/>
<evidence type="ECO:0000313" key="2">
    <source>
        <dbReference type="EMBL" id="GAA0273482.1"/>
    </source>
</evidence>
<keyword evidence="1" id="KW-0812">Transmembrane</keyword>
<feature type="transmembrane region" description="Helical" evidence="1">
    <location>
        <begin position="87"/>
        <end position="105"/>
    </location>
</feature>
<feature type="transmembrane region" description="Helical" evidence="1">
    <location>
        <begin position="56"/>
        <end position="75"/>
    </location>
</feature>
<dbReference type="Proteomes" id="UP001501867">
    <property type="component" value="Unassembled WGS sequence"/>
</dbReference>
<keyword evidence="3" id="KW-1185">Reference proteome</keyword>
<reference evidence="3" key="1">
    <citation type="journal article" date="2019" name="Int. J. Syst. Evol. Microbiol.">
        <title>The Global Catalogue of Microorganisms (GCM) 10K type strain sequencing project: providing services to taxonomists for standard genome sequencing and annotation.</title>
        <authorList>
            <consortium name="The Broad Institute Genomics Platform"/>
            <consortium name="The Broad Institute Genome Sequencing Center for Infectious Disease"/>
            <person name="Wu L."/>
            <person name="Ma J."/>
        </authorList>
    </citation>
    <scope>NUCLEOTIDE SEQUENCE [LARGE SCALE GENOMIC DNA]</scope>
    <source>
        <strain evidence="3">JCM 4505</strain>
    </source>
</reference>
<dbReference type="RefSeq" id="WP_344152651.1">
    <property type="nucleotide sequence ID" value="NZ_BAAABV010000006.1"/>
</dbReference>
<comment type="caution">
    <text evidence="2">The sequence shown here is derived from an EMBL/GenBank/DDBJ whole genome shotgun (WGS) entry which is preliminary data.</text>
</comment>
<keyword evidence="1" id="KW-0472">Membrane</keyword>
<gene>
    <name evidence="2" type="ORF">GCM10010302_08880</name>
</gene>
<protein>
    <submittedName>
        <fullName evidence="2">Uncharacterized protein</fullName>
    </submittedName>
</protein>
<name>A0ABP3ETC2_9ACTN</name>
<accession>A0ABP3ETC2</accession>
<keyword evidence="1" id="KW-1133">Transmembrane helix</keyword>